<comment type="caution">
    <text evidence="1">The sequence shown here is derived from an EMBL/GenBank/DDBJ whole genome shotgun (WGS) entry which is preliminary data.</text>
</comment>
<evidence type="ECO:0000313" key="1">
    <source>
        <dbReference type="EMBL" id="MCS5733503.1"/>
    </source>
</evidence>
<keyword evidence="2" id="KW-1185">Reference proteome</keyword>
<accession>A0ABT2H0P7</accession>
<dbReference type="EMBL" id="JANLCJ010000002">
    <property type="protein sequence ID" value="MCS5733503.1"/>
    <property type="molecule type" value="Genomic_DNA"/>
</dbReference>
<reference evidence="1" key="1">
    <citation type="submission" date="2022-08" db="EMBL/GenBank/DDBJ databases">
        <authorList>
            <person name="Deng Y."/>
            <person name="Han X.-F."/>
            <person name="Zhang Y.-Q."/>
        </authorList>
    </citation>
    <scope>NUCLEOTIDE SEQUENCE</scope>
    <source>
        <strain evidence="1">CPCC 203386</strain>
    </source>
</reference>
<protein>
    <submittedName>
        <fullName evidence="1">Uncharacterized protein</fullName>
    </submittedName>
</protein>
<gene>
    <name evidence="1" type="ORF">N1032_07105</name>
</gene>
<dbReference type="Proteomes" id="UP001165586">
    <property type="component" value="Unassembled WGS sequence"/>
</dbReference>
<dbReference type="RefSeq" id="WP_259538321.1">
    <property type="nucleotide sequence ID" value="NZ_JANLCJ010000002.1"/>
</dbReference>
<proteinExistence type="predicted"/>
<name>A0ABT2H0P7_9MICO</name>
<organism evidence="1 2">
    <name type="scientific">Herbiconiux daphne</name>
    <dbReference type="NCBI Taxonomy" id="2970914"/>
    <lineage>
        <taxon>Bacteria</taxon>
        <taxon>Bacillati</taxon>
        <taxon>Actinomycetota</taxon>
        <taxon>Actinomycetes</taxon>
        <taxon>Micrococcales</taxon>
        <taxon>Microbacteriaceae</taxon>
        <taxon>Herbiconiux</taxon>
    </lineage>
</organism>
<sequence length="59" mass="6762">MDEQQFWDTAHDVFGAELAGVSILWPLRQMRVQLVDGTRVLLDENGQRIGRALPPRDRS</sequence>
<evidence type="ECO:0000313" key="2">
    <source>
        <dbReference type="Proteomes" id="UP001165586"/>
    </source>
</evidence>